<evidence type="ECO:0008006" key="6">
    <source>
        <dbReference type="Google" id="ProtNLM"/>
    </source>
</evidence>
<accession>A0A5J5I0U2</accession>
<gene>
    <name evidence="3" type="ORF">F4U95_13955</name>
    <name evidence="2" type="ORF">F4U96_12825</name>
</gene>
<feature type="chain" id="PRO_5023846584" description="DUF1254 domain-containing protein" evidence="1">
    <location>
        <begin position="24"/>
        <end position="369"/>
    </location>
</feature>
<dbReference type="AlphaFoldDB" id="A0A5J5I0U2"/>
<sequence length="369" mass="38899">MRITSLALTLALTAFVLARPAAAQPAAPIGIATKANKPWTHKPSAIAFPSAIDGFARSEVQDLSEGGLLDVSVAYDDPIGHTHVNIYIYHAAEPSTGLWFDVAATMIATNDKFGTVTPQGDPTAFTIPGASVAAGLRQSFTITQIGRSSGVALIALGDWVVKLRMTSPVHDVVQLDAAMDRLIQQIGWPGTLPPLSAATTLLPCAQPRRFGPRASKIMQDNAATLLGAMMGSMATESRQKARKEGKAPTAPALCVHSDRIGGRLPIYQGEGDNVGYIIPLGDSGVLLDVAQDALIGLLATEKDKAATPAPWSVTVKKLDRWVQYPSYAIIPPPDQAIEIVQNEAPLSSTILDGKGGSRINISPDAMKTN</sequence>
<protein>
    <recommendedName>
        <fullName evidence="6">DUF1254 domain-containing protein</fullName>
    </recommendedName>
</protein>
<name>A0A5J5I0U2_9SPHN</name>
<dbReference type="EMBL" id="VYQB01000009">
    <property type="protein sequence ID" value="KAA9015756.1"/>
    <property type="molecule type" value="Genomic_DNA"/>
</dbReference>
<dbReference type="EMBL" id="VYQA01000010">
    <property type="protein sequence ID" value="KAA9028170.1"/>
    <property type="molecule type" value="Genomic_DNA"/>
</dbReference>
<evidence type="ECO:0000313" key="5">
    <source>
        <dbReference type="Proteomes" id="UP000326364"/>
    </source>
</evidence>
<dbReference type="RefSeq" id="WP_150426102.1">
    <property type="nucleotide sequence ID" value="NZ_VYQA01000010.1"/>
</dbReference>
<evidence type="ECO:0000256" key="1">
    <source>
        <dbReference type="SAM" id="SignalP"/>
    </source>
</evidence>
<keyword evidence="1" id="KW-0732">Signal</keyword>
<feature type="signal peptide" evidence="1">
    <location>
        <begin position="1"/>
        <end position="23"/>
    </location>
</feature>
<evidence type="ECO:0000313" key="4">
    <source>
        <dbReference type="Proteomes" id="UP000325933"/>
    </source>
</evidence>
<comment type="caution">
    <text evidence="3">The sequence shown here is derived from an EMBL/GenBank/DDBJ whole genome shotgun (WGS) entry which is preliminary data.</text>
</comment>
<evidence type="ECO:0000313" key="3">
    <source>
        <dbReference type="EMBL" id="KAA9028170.1"/>
    </source>
</evidence>
<keyword evidence="5" id="KW-1185">Reference proteome</keyword>
<dbReference type="Proteomes" id="UP000326364">
    <property type="component" value="Unassembled WGS sequence"/>
</dbReference>
<evidence type="ECO:0000313" key="2">
    <source>
        <dbReference type="EMBL" id="KAA9015756.1"/>
    </source>
</evidence>
<organism evidence="3 4">
    <name type="scientific">Sphingobium limneticum</name>
    <dbReference type="NCBI Taxonomy" id="1007511"/>
    <lineage>
        <taxon>Bacteria</taxon>
        <taxon>Pseudomonadati</taxon>
        <taxon>Pseudomonadota</taxon>
        <taxon>Alphaproteobacteria</taxon>
        <taxon>Sphingomonadales</taxon>
        <taxon>Sphingomonadaceae</taxon>
        <taxon>Sphingobium</taxon>
    </lineage>
</organism>
<dbReference type="Proteomes" id="UP000325933">
    <property type="component" value="Unassembled WGS sequence"/>
</dbReference>
<proteinExistence type="predicted"/>
<reference evidence="4 5" key="1">
    <citation type="submission" date="2019-09" db="EMBL/GenBank/DDBJ databases">
        <authorList>
            <person name="Feng G."/>
        </authorList>
    </citation>
    <scope>NUCLEOTIDE SEQUENCE [LARGE SCALE GENOMIC DNA]</scope>
    <source>
        <strain evidence="3 4">KACC 19283</strain>
        <strain evidence="2 5">KACC 19284</strain>
    </source>
</reference>